<sequence length="217" mass="23934">MQIDIVSDTVCPWCYIGKRKLEAALAQRPDLKPDIHWRAFQLNPDMPAEGMDRATYLAAKFGGAEAAGKVYGQIEAAARRAGLDLDFAGIPRSPNTIDSHRLIHWSHSTGLQNEVSEALFRAYFIENRDIGSAEVLTEVAAGAGMDAALVRDLLAGDSDRDRIREEDASARQMGINGVPFFIFNRQYAVSGAQDPEVFLQVFERIEQDRKNPPAAAD</sequence>
<dbReference type="InterPro" id="IPR036249">
    <property type="entry name" value="Thioredoxin-like_sf"/>
</dbReference>
<protein>
    <submittedName>
        <fullName evidence="2">DSBA-like thioredoxin domain protein</fullName>
    </submittedName>
</protein>
<dbReference type="SUPFAM" id="SSF52833">
    <property type="entry name" value="Thioredoxin-like"/>
    <property type="match status" value="1"/>
</dbReference>
<keyword evidence="3" id="KW-1185">Reference proteome</keyword>
<dbReference type="EMBL" id="FWFR01000002">
    <property type="protein sequence ID" value="SLN55067.1"/>
    <property type="molecule type" value="Genomic_DNA"/>
</dbReference>
<dbReference type="Proteomes" id="UP000193200">
    <property type="component" value="Unassembled WGS sequence"/>
</dbReference>
<evidence type="ECO:0000259" key="1">
    <source>
        <dbReference type="Pfam" id="PF01323"/>
    </source>
</evidence>
<dbReference type="PANTHER" id="PTHR13887:SF41">
    <property type="entry name" value="THIOREDOXIN SUPERFAMILY PROTEIN"/>
    <property type="match status" value="1"/>
</dbReference>
<evidence type="ECO:0000313" key="2">
    <source>
        <dbReference type="EMBL" id="SLN55067.1"/>
    </source>
</evidence>
<dbReference type="CDD" id="cd03024">
    <property type="entry name" value="DsbA_FrnE"/>
    <property type="match status" value="1"/>
</dbReference>
<dbReference type="InterPro" id="IPR001853">
    <property type="entry name" value="DSBA-like_thioredoxin_dom"/>
</dbReference>
<feature type="domain" description="DSBA-like thioredoxin" evidence="1">
    <location>
        <begin position="2"/>
        <end position="200"/>
    </location>
</feature>
<name>A0A1Y5T3S6_9PROT</name>
<evidence type="ECO:0000313" key="3">
    <source>
        <dbReference type="Proteomes" id="UP000193200"/>
    </source>
</evidence>
<dbReference type="PANTHER" id="PTHR13887">
    <property type="entry name" value="GLUTATHIONE S-TRANSFERASE KAPPA"/>
    <property type="match status" value="1"/>
</dbReference>
<dbReference type="AlphaFoldDB" id="A0A1Y5T3S6"/>
<dbReference type="RefSeq" id="WP_085883723.1">
    <property type="nucleotide sequence ID" value="NZ_FWFR01000002.1"/>
</dbReference>
<dbReference type="Pfam" id="PF01323">
    <property type="entry name" value="DSBA"/>
    <property type="match status" value="1"/>
</dbReference>
<dbReference type="GO" id="GO:0016491">
    <property type="term" value="F:oxidoreductase activity"/>
    <property type="evidence" value="ECO:0007669"/>
    <property type="project" value="InterPro"/>
</dbReference>
<dbReference type="InParanoid" id="A0A1Y5T3S6"/>
<dbReference type="Gene3D" id="3.40.30.10">
    <property type="entry name" value="Glutaredoxin"/>
    <property type="match status" value="1"/>
</dbReference>
<dbReference type="OrthoDB" id="9799122at2"/>
<accession>A0A1Y5T3S6</accession>
<gene>
    <name evidence="2" type="ORF">OCH7691_02359</name>
</gene>
<proteinExistence type="predicted"/>
<organism evidence="2 3">
    <name type="scientific">Oceanibacterium hippocampi</name>
    <dbReference type="NCBI Taxonomy" id="745714"/>
    <lineage>
        <taxon>Bacteria</taxon>
        <taxon>Pseudomonadati</taxon>
        <taxon>Pseudomonadota</taxon>
        <taxon>Alphaproteobacteria</taxon>
        <taxon>Sneathiellales</taxon>
        <taxon>Sneathiellaceae</taxon>
        <taxon>Oceanibacterium</taxon>
    </lineage>
</organism>
<reference evidence="2 3" key="1">
    <citation type="submission" date="2017-03" db="EMBL/GenBank/DDBJ databases">
        <authorList>
            <person name="Afonso C.L."/>
            <person name="Miller P.J."/>
            <person name="Scott M.A."/>
            <person name="Spackman E."/>
            <person name="Goraichik I."/>
            <person name="Dimitrov K.M."/>
            <person name="Suarez D.L."/>
            <person name="Swayne D.E."/>
        </authorList>
    </citation>
    <scope>NUCLEOTIDE SEQUENCE [LARGE SCALE GENOMIC DNA]</scope>
    <source>
        <strain evidence="2 3">CECT 7691</strain>
    </source>
</reference>